<dbReference type="Proteomes" id="UP001285521">
    <property type="component" value="Unassembled WGS sequence"/>
</dbReference>
<gene>
    <name evidence="1" type="ORF">SK803_34785</name>
</gene>
<reference evidence="1 2" key="2">
    <citation type="submission" date="2023-11" db="EMBL/GenBank/DDBJ databases">
        <authorList>
            <person name="Lara A.C."/>
            <person name="Chronakova A."/>
        </authorList>
    </citation>
    <scope>NUCLEOTIDE SEQUENCE [LARGE SCALE GENOMIC DNA]</scope>
    <source>
        <strain evidence="1 2">BCCO 10_0856</strain>
    </source>
</reference>
<evidence type="ECO:0000313" key="2">
    <source>
        <dbReference type="Proteomes" id="UP001285521"/>
    </source>
</evidence>
<name>A0ABU4TB65_9PSEU</name>
<evidence type="ECO:0000313" key="1">
    <source>
        <dbReference type="EMBL" id="MDX8035404.1"/>
    </source>
</evidence>
<keyword evidence="2" id="KW-1185">Reference proteome</keyword>
<dbReference type="RefSeq" id="WP_319970428.1">
    <property type="nucleotide sequence ID" value="NZ_JAXAVW010000034.1"/>
</dbReference>
<dbReference type="InterPro" id="IPR036188">
    <property type="entry name" value="FAD/NAD-bd_sf"/>
</dbReference>
<protein>
    <submittedName>
        <fullName evidence="1">NAD(P)/FAD-dependent oxidoreductase</fullName>
    </submittedName>
</protein>
<dbReference type="Pfam" id="PF13450">
    <property type="entry name" value="NAD_binding_8"/>
    <property type="match status" value="1"/>
</dbReference>
<dbReference type="SUPFAM" id="SSF51905">
    <property type="entry name" value="FAD/NAD(P)-binding domain"/>
    <property type="match status" value="1"/>
</dbReference>
<proteinExistence type="predicted"/>
<dbReference type="PANTHER" id="PTHR10668:SF105">
    <property type="entry name" value="DEHYDROGENASE-RELATED"/>
    <property type="match status" value="1"/>
</dbReference>
<reference evidence="1 2" key="1">
    <citation type="submission" date="2023-11" db="EMBL/GenBank/DDBJ databases">
        <title>Lentzea sokolovensis, sp. nov., Lentzea kristufkii, sp. nov., and Lentzea miocenensis, sp. nov., rare actinobacteria from Sokolov Coal Basin, Miocene lacustrine sediment, Czech Republic.</title>
        <authorList>
            <person name="Lara A."/>
            <person name="Kotroba L."/>
            <person name="Nouioui I."/>
            <person name="Neumann-Schaal M."/>
            <person name="Mast Y."/>
            <person name="Chronakova A."/>
        </authorList>
    </citation>
    <scope>NUCLEOTIDE SEQUENCE [LARGE SCALE GENOMIC DNA]</scope>
    <source>
        <strain evidence="1 2">BCCO 10_0856</strain>
    </source>
</reference>
<organism evidence="1 2">
    <name type="scientific">Lentzea miocenica</name>
    <dbReference type="NCBI Taxonomy" id="3095431"/>
    <lineage>
        <taxon>Bacteria</taxon>
        <taxon>Bacillati</taxon>
        <taxon>Actinomycetota</taxon>
        <taxon>Actinomycetes</taxon>
        <taxon>Pseudonocardiales</taxon>
        <taxon>Pseudonocardiaceae</taxon>
        <taxon>Lentzea</taxon>
    </lineage>
</organism>
<dbReference type="PRINTS" id="PR00419">
    <property type="entry name" value="ADXRDTASE"/>
</dbReference>
<dbReference type="EMBL" id="JAXAVW010000034">
    <property type="protein sequence ID" value="MDX8035404.1"/>
    <property type="molecule type" value="Genomic_DNA"/>
</dbReference>
<dbReference type="PANTHER" id="PTHR10668">
    <property type="entry name" value="PHYTOENE DEHYDROGENASE"/>
    <property type="match status" value="1"/>
</dbReference>
<sequence>MPKAVVVGSGPNGLAAAVRLAQNGVEVTVLEAADRLGGGARTTEKLVEGTLHDECSAVHPTAVLSPYLRTLDLERYGLRWRHPEVMLAHPLDDGACAVLRGSAEETAAGLPAGDGERWSRVFGPLAAHIDTAASDLLGPLPRRPSHPVHLARFGLRAVPPAALMRKLWRSPATQSLFLGAAAHVMHDLRAPMTSSVAAMLIAAGHRFGWPVAEGGSQAITDALIALLHDLGGRTVTGKRVGSTSDLPEADVVLLDTSPGSAARILEGRLPKRVHRAYHRWRHGPAAFKVDFAVRGDVPWRTADCAAAGTVHLGGDPDEMLRTARDVHQGRMPDAPFVLVGQQYLADPVRSAGDVHPLWTYAHVPQGYDGDATTAIIGQIERFAPGFADRIVAFSAKNPADLARGNPNYVGGNILTGANDPFQLVFRPRLTPHPYDTGVPGVYLCSAATPPGAGVHGMSGYHAASRALRHLERR</sequence>
<comment type="caution">
    <text evidence="1">The sequence shown here is derived from an EMBL/GenBank/DDBJ whole genome shotgun (WGS) entry which is preliminary data.</text>
</comment>
<dbReference type="Gene3D" id="3.50.50.60">
    <property type="entry name" value="FAD/NAD(P)-binding domain"/>
    <property type="match status" value="1"/>
</dbReference>
<accession>A0ABU4TB65</accession>